<name>A0A9P6AZF4_9AGAM</name>
<dbReference type="AlphaFoldDB" id="A0A9P6AZF4"/>
<dbReference type="PANTHER" id="PTHR47789:SF1">
    <property type="entry name" value="LAS SEVENTEEN-BINDING PROTEIN 5"/>
    <property type="match status" value="1"/>
</dbReference>
<dbReference type="EMBL" id="MU128958">
    <property type="protein sequence ID" value="KAF9514677.1"/>
    <property type="molecule type" value="Genomic_DNA"/>
</dbReference>
<evidence type="ECO:0008006" key="4">
    <source>
        <dbReference type="Google" id="ProtNLM"/>
    </source>
</evidence>
<feature type="compositionally biased region" description="Polar residues" evidence="1">
    <location>
        <begin position="186"/>
        <end position="197"/>
    </location>
</feature>
<dbReference type="SUPFAM" id="SSF89009">
    <property type="entry name" value="GAT-like domain"/>
    <property type="match status" value="1"/>
</dbReference>
<accession>A0A9P6AZF4</accession>
<feature type="compositionally biased region" description="Basic and acidic residues" evidence="1">
    <location>
        <begin position="198"/>
        <end position="208"/>
    </location>
</feature>
<dbReference type="InterPro" id="IPR038425">
    <property type="entry name" value="GAT_sf"/>
</dbReference>
<feature type="region of interest" description="Disordered" evidence="1">
    <location>
        <begin position="126"/>
        <end position="224"/>
    </location>
</feature>
<proteinExistence type="predicted"/>
<dbReference type="OrthoDB" id="10068368at2759"/>
<dbReference type="GO" id="GO:0030479">
    <property type="term" value="C:actin cortical patch"/>
    <property type="evidence" value="ECO:0007669"/>
    <property type="project" value="TreeGrafter"/>
</dbReference>
<dbReference type="GO" id="GO:0007015">
    <property type="term" value="P:actin filament organization"/>
    <property type="evidence" value="ECO:0007669"/>
    <property type="project" value="InterPro"/>
</dbReference>
<evidence type="ECO:0000313" key="3">
    <source>
        <dbReference type="Proteomes" id="UP000886523"/>
    </source>
</evidence>
<evidence type="ECO:0000313" key="2">
    <source>
        <dbReference type="EMBL" id="KAF9514677.1"/>
    </source>
</evidence>
<protein>
    <recommendedName>
        <fullName evidence="4">GAT domain-containing protein</fullName>
    </recommendedName>
</protein>
<gene>
    <name evidence="2" type="ORF">BS47DRAFT_1342821</name>
</gene>
<reference evidence="2" key="1">
    <citation type="journal article" date="2020" name="Nat. Commun.">
        <title>Large-scale genome sequencing of mycorrhizal fungi provides insights into the early evolution of symbiotic traits.</title>
        <authorList>
            <person name="Miyauchi S."/>
            <person name="Kiss E."/>
            <person name="Kuo A."/>
            <person name="Drula E."/>
            <person name="Kohler A."/>
            <person name="Sanchez-Garcia M."/>
            <person name="Morin E."/>
            <person name="Andreopoulos B."/>
            <person name="Barry K.W."/>
            <person name="Bonito G."/>
            <person name="Buee M."/>
            <person name="Carver A."/>
            <person name="Chen C."/>
            <person name="Cichocki N."/>
            <person name="Clum A."/>
            <person name="Culley D."/>
            <person name="Crous P.W."/>
            <person name="Fauchery L."/>
            <person name="Girlanda M."/>
            <person name="Hayes R.D."/>
            <person name="Keri Z."/>
            <person name="LaButti K."/>
            <person name="Lipzen A."/>
            <person name="Lombard V."/>
            <person name="Magnuson J."/>
            <person name="Maillard F."/>
            <person name="Murat C."/>
            <person name="Nolan M."/>
            <person name="Ohm R.A."/>
            <person name="Pangilinan J."/>
            <person name="Pereira M.F."/>
            <person name="Perotto S."/>
            <person name="Peter M."/>
            <person name="Pfister S."/>
            <person name="Riley R."/>
            <person name="Sitrit Y."/>
            <person name="Stielow J.B."/>
            <person name="Szollosi G."/>
            <person name="Zifcakova L."/>
            <person name="Stursova M."/>
            <person name="Spatafora J.W."/>
            <person name="Tedersoo L."/>
            <person name="Vaario L.M."/>
            <person name="Yamada A."/>
            <person name="Yan M."/>
            <person name="Wang P."/>
            <person name="Xu J."/>
            <person name="Bruns T."/>
            <person name="Baldrian P."/>
            <person name="Vilgalys R."/>
            <person name="Dunand C."/>
            <person name="Henrissat B."/>
            <person name="Grigoriev I.V."/>
            <person name="Hibbett D."/>
            <person name="Nagy L.G."/>
            <person name="Martin F.M."/>
        </authorList>
    </citation>
    <scope>NUCLEOTIDE SEQUENCE</scope>
    <source>
        <strain evidence="2">UP504</strain>
    </source>
</reference>
<comment type="caution">
    <text evidence="2">The sequence shown here is derived from an EMBL/GenBank/DDBJ whole genome shotgun (WGS) entry which is preliminary data.</text>
</comment>
<dbReference type="GO" id="GO:0006897">
    <property type="term" value="P:endocytosis"/>
    <property type="evidence" value="ECO:0007669"/>
    <property type="project" value="InterPro"/>
</dbReference>
<dbReference type="Proteomes" id="UP000886523">
    <property type="component" value="Unassembled WGS sequence"/>
</dbReference>
<evidence type="ECO:0000256" key="1">
    <source>
        <dbReference type="SAM" id="MobiDB-lite"/>
    </source>
</evidence>
<keyword evidence="3" id="KW-1185">Reference proteome</keyword>
<dbReference type="Gene3D" id="1.20.58.160">
    <property type="match status" value="1"/>
</dbReference>
<dbReference type="PANTHER" id="PTHR47789">
    <property type="entry name" value="LAS SEVENTEEN-BINDING PROTEIN 5"/>
    <property type="match status" value="1"/>
</dbReference>
<sequence length="224" mass="24826">MIQSISSASQASNNLLVNREQDSIETNDRVQECLAQAKAAGEVVVRYIQLVEDEEYIGTLLDSNERVNSAIQLYDNMLKAADEESGKIQPMNTGESGPELIRLQGKQRAALQRTKERNASLDNLYHGITSPHPDLQDITFGDLGSATDLPPPIRPNERDLDTYGQNRGSLSDYSDYDSSDEEIQRPTATRHSYPSSSRAHDNVFEDSHSASPPGGIPPRKQYVH</sequence>
<organism evidence="2 3">
    <name type="scientific">Hydnum rufescens UP504</name>
    <dbReference type="NCBI Taxonomy" id="1448309"/>
    <lineage>
        <taxon>Eukaryota</taxon>
        <taxon>Fungi</taxon>
        <taxon>Dikarya</taxon>
        <taxon>Basidiomycota</taxon>
        <taxon>Agaricomycotina</taxon>
        <taxon>Agaricomycetes</taxon>
        <taxon>Cantharellales</taxon>
        <taxon>Hydnaceae</taxon>
        <taxon>Hydnum</taxon>
    </lineage>
</organism>
<dbReference type="GO" id="GO:0051666">
    <property type="term" value="P:actin cortical patch localization"/>
    <property type="evidence" value="ECO:0007669"/>
    <property type="project" value="TreeGrafter"/>
</dbReference>
<dbReference type="InterPro" id="IPR045007">
    <property type="entry name" value="LSB5"/>
</dbReference>